<dbReference type="OrthoDB" id="1682423at2"/>
<gene>
    <name evidence="9" type="ORF">FTV88_0210</name>
</gene>
<keyword evidence="10" id="KW-1185">Reference proteome</keyword>
<accession>A0A5Q2MYF5</accession>
<dbReference type="EMBL" id="CP045875">
    <property type="protein sequence ID" value="QGG46389.1"/>
    <property type="molecule type" value="Genomic_DNA"/>
</dbReference>
<dbReference type="InterPro" id="IPR007353">
    <property type="entry name" value="DUF421"/>
</dbReference>
<dbReference type="KEGG" id="hcv:FTV88_0210"/>
<comment type="subcellular location">
    <subcellularLocation>
        <location evidence="1">Cell membrane</location>
        <topology evidence="1">Multi-pass membrane protein</topology>
    </subcellularLocation>
</comment>
<evidence type="ECO:0000256" key="1">
    <source>
        <dbReference type="ARBA" id="ARBA00004651"/>
    </source>
</evidence>
<sequence>MEEFIKVLWKSIAVFFILIILSRVIGKKLLSQLTFFDFVIGIVMGTVAGAFIVTEVEGRWVLLSPLILTICIIATSFFTTSNLSARKILEGEPVVVIQNGKILEHNMLKLRLHLDDLEMQLREKGIFDIREVEFAVFEPHGYLSVLKKSQYQPVTMKDLGRPTTYKGLATEIIKDGDVIEQNLKQNNLTFSWLYDELRRRKIERISDVFYASLESDGTLYVDLYKDKLEYIHKVEDS</sequence>
<reference evidence="10" key="1">
    <citation type="submission" date="2019-11" db="EMBL/GenBank/DDBJ databases">
        <title>Genome sequence of Heliorestis convoluta strain HH, an alkaliphilic and minimalistic phototrophic bacterium from a soda lake in Egypt.</title>
        <authorList>
            <person name="Dewey E.D."/>
            <person name="Stokes L.M."/>
            <person name="Burchell B.M."/>
            <person name="Shaffer K.N."/>
            <person name="Huntington A.M."/>
            <person name="Baker J.M."/>
            <person name="Nadendla S."/>
            <person name="Giglio M.G."/>
            <person name="Touchman J.W."/>
            <person name="Blankenship R.E."/>
            <person name="Madigan M.T."/>
            <person name="Sattley W.M."/>
        </authorList>
    </citation>
    <scope>NUCLEOTIDE SEQUENCE [LARGE SCALE GENOMIC DNA]</scope>
    <source>
        <strain evidence="10">HH</strain>
    </source>
</reference>
<dbReference type="Gene3D" id="3.30.240.20">
    <property type="entry name" value="bsu07140 like domains"/>
    <property type="match status" value="2"/>
</dbReference>
<dbReference type="Pfam" id="PF04239">
    <property type="entry name" value="DUF421"/>
    <property type="match status" value="1"/>
</dbReference>
<feature type="transmembrane region" description="Helical" evidence="7">
    <location>
        <begin position="33"/>
        <end position="54"/>
    </location>
</feature>
<feature type="domain" description="YetF C-terminal" evidence="8">
    <location>
        <begin position="82"/>
        <end position="213"/>
    </location>
</feature>
<protein>
    <submittedName>
        <fullName evidence="9">Membrane protein</fullName>
    </submittedName>
</protein>
<dbReference type="RefSeq" id="WP_153723973.1">
    <property type="nucleotide sequence ID" value="NZ_CP045875.1"/>
</dbReference>
<proteinExistence type="inferred from homology"/>
<dbReference type="Proteomes" id="UP000366051">
    <property type="component" value="Chromosome"/>
</dbReference>
<evidence type="ECO:0000256" key="7">
    <source>
        <dbReference type="SAM" id="Phobius"/>
    </source>
</evidence>
<dbReference type="InterPro" id="IPR023090">
    <property type="entry name" value="UPF0702_alpha/beta_dom_sf"/>
</dbReference>
<evidence type="ECO:0000256" key="3">
    <source>
        <dbReference type="ARBA" id="ARBA00022475"/>
    </source>
</evidence>
<keyword evidence="3" id="KW-1003">Cell membrane</keyword>
<evidence type="ECO:0000256" key="6">
    <source>
        <dbReference type="ARBA" id="ARBA00023136"/>
    </source>
</evidence>
<dbReference type="AlphaFoldDB" id="A0A5Q2MYF5"/>
<keyword evidence="4 7" id="KW-0812">Transmembrane</keyword>
<dbReference type="PANTHER" id="PTHR34582:SF7">
    <property type="entry name" value="UPF0702 TRANSMEMBRANE PROTEIN YDFS"/>
    <property type="match status" value="1"/>
</dbReference>
<evidence type="ECO:0000259" key="8">
    <source>
        <dbReference type="Pfam" id="PF04239"/>
    </source>
</evidence>
<name>A0A5Q2MYF5_9FIRM</name>
<organism evidence="9 10">
    <name type="scientific">Heliorestis convoluta</name>
    <dbReference type="NCBI Taxonomy" id="356322"/>
    <lineage>
        <taxon>Bacteria</taxon>
        <taxon>Bacillati</taxon>
        <taxon>Bacillota</taxon>
        <taxon>Clostridia</taxon>
        <taxon>Eubacteriales</taxon>
        <taxon>Heliobacteriaceae</taxon>
        <taxon>Heliorestis</taxon>
    </lineage>
</organism>
<evidence type="ECO:0000313" key="9">
    <source>
        <dbReference type="EMBL" id="QGG46389.1"/>
    </source>
</evidence>
<evidence type="ECO:0000256" key="2">
    <source>
        <dbReference type="ARBA" id="ARBA00006448"/>
    </source>
</evidence>
<keyword evidence="6 7" id="KW-0472">Membrane</keyword>
<dbReference type="PANTHER" id="PTHR34582">
    <property type="entry name" value="UPF0702 TRANSMEMBRANE PROTEIN YCAP"/>
    <property type="match status" value="1"/>
</dbReference>
<evidence type="ECO:0000313" key="10">
    <source>
        <dbReference type="Proteomes" id="UP000366051"/>
    </source>
</evidence>
<keyword evidence="5 7" id="KW-1133">Transmembrane helix</keyword>
<dbReference type="GO" id="GO:0005886">
    <property type="term" value="C:plasma membrane"/>
    <property type="evidence" value="ECO:0007669"/>
    <property type="project" value="UniProtKB-SubCell"/>
</dbReference>
<feature type="transmembrane region" description="Helical" evidence="7">
    <location>
        <begin position="60"/>
        <end position="79"/>
    </location>
</feature>
<comment type="similarity">
    <text evidence="2">Belongs to the UPF0702 family.</text>
</comment>
<evidence type="ECO:0000256" key="5">
    <source>
        <dbReference type="ARBA" id="ARBA00022989"/>
    </source>
</evidence>
<evidence type="ECO:0000256" key="4">
    <source>
        <dbReference type="ARBA" id="ARBA00022692"/>
    </source>
</evidence>
<feature type="transmembrane region" description="Helical" evidence="7">
    <location>
        <begin position="6"/>
        <end position="26"/>
    </location>
</feature>